<sequence length="47" mass="4816">MSDKRTIALRSEAVAASSAPAEVPATAPKRDNLSVTMTALEMEGAIG</sequence>
<accession>A0ABT6ZHQ5</accession>
<dbReference type="RefSeq" id="WP_283712208.1">
    <property type="nucleotide sequence ID" value="NZ_JASJEW010000001.1"/>
</dbReference>
<name>A0ABT6ZHQ5_9ACTN</name>
<proteinExistence type="predicted"/>
<evidence type="ECO:0000313" key="1">
    <source>
        <dbReference type="EMBL" id="MDJ1128564.1"/>
    </source>
</evidence>
<evidence type="ECO:0000313" key="2">
    <source>
        <dbReference type="Proteomes" id="UP001431693"/>
    </source>
</evidence>
<keyword evidence="2" id="KW-1185">Reference proteome</keyword>
<organism evidence="1 2">
    <name type="scientific">Kribbibacterium absianum</name>
    <dbReference type="NCBI Taxonomy" id="3044210"/>
    <lineage>
        <taxon>Bacteria</taxon>
        <taxon>Bacillati</taxon>
        <taxon>Actinomycetota</taxon>
        <taxon>Coriobacteriia</taxon>
        <taxon>Coriobacteriales</taxon>
        <taxon>Kribbibacteriaceae</taxon>
        <taxon>Kribbibacterium</taxon>
    </lineage>
</organism>
<reference evidence="1" key="1">
    <citation type="submission" date="2023-05" db="EMBL/GenBank/DDBJ databases">
        <title>[olsenella] sp. nov., isolated from a pig farm feces dump.</title>
        <authorList>
            <person name="Chang Y.-H."/>
        </authorList>
    </citation>
    <scope>NUCLEOTIDE SEQUENCE</scope>
    <source>
        <strain evidence="1">YH-ols2217</strain>
    </source>
</reference>
<gene>
    <name evidence="1" type="ORF">QJ043_00485</name>
</gene>
<comment type="caution">
    <text evidence="1">The sequence shown here is derived from an EMBL/GenBank/DDBJ whole genome shotgun (WGS) entry which is preliminary data.</text>
</comment>
<dbReference type="EMBL" id="JASJEX010000001">
    <property type="protein sequence ID" value="MDJ1128564.1"/>
    <property type="molecule type" value="Genomic_DNA"/>
</dbReference>
<protein>
    <submittedName>
        <fullName evidence="1">Uncharacterized protein</fullName>
    </submittedName>
</protein>
<dbReference type="Proteomes" id="UP001431693">
    <property type="component" value="Unassembled WGS sequence"/>
</dbReference>